<dbReference type="Proteomes" id="UP000294546">
    <property type="component" value="Unassembled WGS sequence"/>
</dbReference>
<reference evidence="2 3" key="1">
    <citation type="submission" date="2019-03" db="EMBL/GenBank/DDBJ databases">
        <title>Genomic Encyclopedia of Archaeal and Bacterial Type Strains, Phase II (KMG-II): from individual species to whole genera.</title>
        <authorList>
            <person name="Goeker M."/>
        </authorList>
    </citation>
    <scope>NUCLEOTIDE SEQUENCE [LARGE SCALE GENOMIC DNA]</scope>
    <source>
        <strain evidence="2 3">DSM 27697</strain>
    </source>
</reference>
<protein>
    <submittedName>
        <fullName evidence="2">Uncharacterized protein</fullName>
    </submittedName>
</protein>
<keyword evidence="3" id="KW-1185">Reference proteome</keyword>
<dbReference type="AlphaFoldDB" id="A0A4R1GE08"/>
<evidence type="ECO:0000313" key="3">
    <source>
        <dbReference type="Proteomes" id="UP000294546"/>
    </source>
</evidence>
<name>A0A4R1GE08_9GAMM</name>
<evidence type="ECO:0000256" key="1">
    <source>
        <dbReference type="SAM" id="MobiDB-lite"/>
    </source>
</evidence>
<accession>A0A4R1GE08</accession>
<evidence type="ECO:0000313" key="2">
    <source>
        <dbReference type="EMBL" id="TCK06128.1"/>
    </source>
</evidence>
<organism evidence="2 3">
    <name type="scientific">Marinobacterium mangrovicola</name>
    <dbReference type="NCBI Taxonomy" id="1476959"/>
    <lineage>
        <taxon>Bacteria</taxon>
        <taxon>Pseudomonadati</taxon>
        <taxon>Pseudomonadota</taxon>
        <taxon>Gammaproteobacteria</taxon>
        <taxon>Oceanospirillales</taxon>
        <taxon>Oceanospirillaceae</taxon>
        <taxon>Marinobacterium</taxon>
    </lineage>
</organism>
<gene>
    <name evidence="2" type="ORF">CLV83_3077</name>
</gene>
<sequence>MHAKRDLDPLNDDPNTYDLERDGPIDMPVTEALALAERILHSKSDDEIHDQLVKARAHAKVEDCDNHAAFEHAQVRITFLALNFAANQRRGLAPVYRERLRASIRPSGNGPKQPNKLIDIIYSLDRQLIDLHWLYCREVDSGNPTSPKVDGEHIWLEGEFNPAAAERFVQQEWGAPHKVKTLQIIEADQLELGVLRSKKVRDRHYEILKRRDSDLLAIKDYCINNRQLSKADQEPMYNDLLALRLSRQDVSLAAQLRRSMGDTVGIAQSNEAIQRRLRRRKLLFKDTLKRLR</sequence>
<comment type="caution">
    <text evidence="2">The sequence shown here is derived from an EMBL/GenBank/DDBJ whole genome shotgun (WGS) entry which is preliminary data.</text>
</comment>
<proteinExistence type="predicted"/>
<feature type="region of interest" description="Disordered" evidence="1">
    <location>
        <begin position="1"/>
        <end position="23"/>
    </location>
</feature>
<dbReference type="RefSeq" id="WP_132294108.1">
    <property type="nucleotide sequence ID" value="NZ_SMFU01000009.1"/>
</dbReference>
<dbReference type="OrthoDB" id="9182524at2"/>
<dbReference type="EMBL" id="SMFU01000009">
    <property type="protein sequence ID" value="TCK06128.1"/>
    <property type="molecule type" value="Genomic_DNA"/>
</dbReference>